<dbReference type="OrthoDB" id="10049211at2759"/>
<dbReference type="GO" id="GO:0004722">
    <property type="term" value="F:protein serine/threonine phosphatase activity"/>
    <property type="evidence" value="ECO:0007669"/>
    <property type="project" value="InterPro"/>
</dbReference>
<evidence type="ECO:0000256" key="4">
    <source>
        <dbReference type="ARBA" id="ARBA00022553"/>
    </source>
</evidence>
<evidence type="ECO:0000313" key="16">
    <source>
        <dbReference type="EMBL" id="CAG9830485.1"/>
    </source>
</evidence>
<evidence type="ECO:0000259" key="15">
    <source>
        <dbReference type="PROSITE" id="PS51746"/>
    </source>
</evidence>
<sequence length="468" mass="52703">MDSLKSPHSTYKNSQSWTDDLPVCKNTGIGYSTNQIYREDGNPQEEHTYEDCSCHFKFNEGFYWYSVFDGHEGKRAADFCCQRMTAEIYFSQPMENQSDEEVKELLNQAFMTVEKGYMQSLEDLLAERTSLMYDIPEGLTQYEAYQKVPHIVQNINKINYELSSGSAAAVALIHNNKLYVANVGNCRVLLCQTDLNAVLKVVQLSVDHDLKNEDELLRLSQLGINLKSLRKSTRLGNQENTRCLGNYIIKEGYRDFEDLAMASEEPIIAQPDIHGGIVLDESSRFLLLMSAGLYKSIEEATGTDQVNKYIAQCVVEQFREQATLTGVAQAVVDKAVRLHHDWYMSNSLNNSFSPKREDITLVLRNFNYPLPNAITSPTNPSVSFNPIVTKNTISDRYSSASIATVGSGNSDSTTITNKTNDTSSSRDVKIDDDIGSDQKIEAYVDFSDFYRNYSKAKKNGTLPEGLDF</sequence>
<dbReference type="SUPFAM" id="SSF81606">
    <property type="entry name" value="PP2C-like"/>
    <property type="match status" value="1"/>
</dbReference>
<evidence type="ECO:0000256" key="10">
    <source>
        <dbReference type="ARBA" id="ARBA00062935"/>
    </source>
</evidence>
<dbReference type="InterPro" id="IPR015655">
    <property type="entry name" value="PP2C"/>
</dbReference>
<dbReference type="FunFam" id="3.60.40.10:FF:000014">
    <property type="entry name" value="TGF-beta-activated kinase 1 and MAP3K7-binding protein 1-like"/>
    <property type="match status" value="1"/>
</dbReference>
<protein>
    <recommendedName>
        <fullName evidence="11">TGF-beta-activated kinase 1 and MAP3K7-binding protein 1</fullName>
    </recommendedName>
    <alternativeName>
        <fullName evidence="12">Mitogen-activated protein kinase kinase kinase 7-interacting protein 1</fullName>
    </alternativeName>
    <alternativeName>
        <fullName evidence="13">TGF-beta-activated kinase 1-binding protein 1</fullName>
    </alternativeName>
</protein>
<gene>
    <name evidence="16" type="ORF">DIABBA_LOCUS4183</name>
</gene>
<evidence type="ECO:0000256" key="13">
    <source>
        <dbReference type="ARBA" id="ARBA00080658"/>
    </source>
</evidence>
<feature type="domain" description="PPM-type phosphatase" evidence="15">
    <location>
        <begin position="28"/>
        <end position="366"/>
    </location>
</feature>
<dbReference type="Gene3D" id="3.60.40.10">
    <property type="entry name" value="PPM-type phosphatase domain"/>
    <property type="match status" value="1"/>
</dbReference>
<organism evidence="16 17">
    <name type="scientific">Diabrotica balteata</name>
    <name type="common">Banded cucumber beetle</name>
    <dbReference type="NCBI Taxonomy" id="107213"/>
    <lineage>
        <taxon>Eukaryota</taxon>
        <taxon>Metazoa</taxon>
        <taxon>Ecdysozoa</taxon>
        <taxon>Arthropoda</taxon>
        <taxon>Hexapoda</taxon>
        <taxon>Insecta</taxon>
        <taxon>Pterygota</taxon>
        <taxon>Neoptera</taxon>
        <taxon>Endopterygota</taxon>
        <taxon>Coleoptera</taxon>
        <taxon>Polyphaga</taxon>
        <taxon>Cucujiformia</taxon>
        <taxon>Chrysomeloidea</taxon>
        <taxon>Chrysomelidae</taxon>
        <taxon>Galerucinae</taxon>
        <taxon>Diabroticina</taxon>
        <taxon>Diabroticites</taxon>
        <taxon>Diabrotica</taxon>
    </lineage>
</organism>
<evidence type="ECO:0000256" key="8">
    <source>
        <dbReference type="ARBA" id="ARBA00023180"/>
    </source>
</evidence>
<evidence type="ECO:0000256" key="12">
    <source>
        <dbReference type="ARBA" id="ARBA00080486"/>
    </source>
</evidence>
<keyword evidence="8" id="KW-0325">Glycoprotein</keyword>
<dbReference type="PANTHER" id="PTHR13832:SF533">
    <property type="entry name" value="TGF-BETA-ACTIVATED KINASE 1 AND MAP3K7-BINDING PROTEIN 1"/>
    <property type="match status" value="1"/>
</dbReference>
<dbReference type="InterPro" id="IPR036457">
    <property type="entry name" value="PPM-type-like_dom_sf"/>
</dbReference>
<feature type="region of interest" description="Disordered" evidence="14">
    <location>
        <begin position="406"/>
        <end position="426"/>
    </location>
</feature>
<evidence type="ECO:0000256" key="1">
    <source>
        <dbReference type="ARBA" id="ARBA00004397"/>
    </source>
</evidence>
<evidence type="ECO:0000256" key="7">
    <source>
        <dbReference type="ARBA" id="ARBA00023136"/>
    </source>
</evidence>
<evidence type="ECO:0000256" key="2">
    <source>
        <dbReference type="ARBA" id="ARBA00004514"/>
    </source>
</evidence>
<dbReference type="AlphaFoldDB" id="A0A9N9X9S2"/>
<dbReference type="InterPro" id="IPR001932">
    <property type="entry name" value="PPM-type_phosphatase-like_dom"/>
</dbReference>
<proteinExistence type="predicted"/>
<comment type="subunit">
    <text evidence="10">Interacts with XIAP and BIRC7. Interacts with TRAF6 and MAP3K7; during IL-1 signaling. Identified in the TRIKA2 complex composed of MAP3K7, TAB1 and TAB2. Interacts with TRAF6 and MAPK14; these interactions allow MAPK14 autophosphorylation. Interacts with STING1; interaction takes place following cGAMP activation and promotes TAB1 recruitment to the endoplasmic reticulum, triggering MAP3K7/TAK1 activation and STING1 phosphorylation.</text>
</comment>
<evidence type="ECO:0000256" key="11">
    <source>
        <dbReference type="ARBA" id="ARBA00074232"/>
    </source>
</evidence>
<keyword evidence="5" id="KW-0256">Endoplasmic reticulum</keyword>
<evidence type="ECO:0000256" key="14">
    <source>
        <dbReference type="SAM" id="MobiDB-lite"/>
    </source>
</evidence>
<dbReference type="PROSITE" id="PS51746">
    <property type="entry name" value="PPM_2"/>
    <property type="match status" value="1"/>
</dbReference>
<keyword evidence="6" id="KW-0832">Ubl conjugation</keyword>
<dbReference type="SMART" id="SM00332">
    <property type="entry name" value="PP2Cc"/>
    <property type="match status" value="1"/>
</dbReference>
<keyword evidence="17" id="KW-1185">Reference proteome</keyword>
<evidence type="ECO:0000313" key="17">
    <source>
        <dbReference type="Proteomes" id="UP001153709"/>
    </source>
</evidence>
<dbReference type="GO" id="GO:0005789">
    <property type="term" value="C:endoplasmic reticulum membrane"/>
    <property type="evidence" value="ECO:0007669"/>
    <property type="project" value="UniProtKB-SubCell"/>
</dbReference>
<reference evidence="16" key="1">
    <citation type="submission" date="2022-01" db="EMBL/GenBank/DDBJ databases">
        <authorList>
            <person name="King R."/>
        </authorList>
    </citation>
    <scope>NUCLEOTIDE SEQUENCE</scope>
</reference>
<keyword evidence="4" id="KW-0597">Phosphoprotein</keyword>
<dbReference type="GO" id="GO:1902533">
    <property type="term" value="P:positive regulation of intracellular signal transduction"/>
    <property type="evidence" value="ECO:0007669"/>
    <property type="project" value="UniProtKB-ARBA"/>
</dbReference>
<keyword evidence="7" id="KW-0472">Membrane</keyword>
<dbReference type="GO" id="GO:0007165">
    <property type="term" value="P:signal transduction"/>
    <property type="evidence" value="ECO:0007669"/>
    <property type="project" value="UniProtKB-ARBA"/>
</dbReference>
<dbReference type="EMBL" id="OU898277">
    <property type="protein sequence ID" value="CAG9830485.1"/>
    <property type="molecule type" value="Genomic_DNA"/>
</dbReference>
<keyword evidence="3" id="KW-0963">Cytoplasm</keyword>
<evidence type="ECO:0000256" key="3">
    <source>
        <dbReference type="ARBA" id="ARBA00022490"/>
    </source>
</evidence>
<accession>A0A9N9X9S2</accession>
<name>A0A9N9X9S2_DIABA</name>
<evidence type="ECO:0000256" key="5">
    <source>
        <dbReference type="ARBA" id="ARBA00022824"/>
    </source>
</evidence>
<dbReference type="GO" id="GO:0008047">
    <property type="term" value="F:enzyme activator activity"/>
    <property type="evidence" value="ECO:0007669"/>
    <property type="project" value="UniProtKB-ARBA"/>
</dbReference>
<evidence type="ECO:0000256" key="9">
    <source>
        <dbReference type="ARBA" id="ARBA00057862"/>
    </source>
</evidence>
<dbReference type="PANTHER" id="PTHR13832">
    <property type="entry name" value="PROTEIN PHOSPHATASE 2C"/>
    <property type="match status" value="1"/>
</dbReference>
<comment type="function">
    <text evidence="9">Key adapter protein that plays an essential role in JNK and NF-kappa-B activation and proinflammatory cytokines production in response to stimulation with TLRs and cytokines. Mechanistically, associates with the catalytic domain of MAP3K7/TAK1 to trigger MAP3K7/TAK1 autophosphorylation leading to its full activation. Similarly, associates with MAPK14 and triggers its autophosphorylation and subsequent activation. In turn, MAPK14 phosphorylates TAB1 and inhibits MAP3K7/TAK1 activation in a feedback control mechanism. Also plays a role in recruiting MAPK14 to the TAK1 complex for the phosphorylation of the TAB2 and TAB3 regulatory subunits.</text>
</comment>
<feature type="compositionally biased region" description="Polar residues" evidence="14">
    <location>
        <begin position="406"/>
        <end position="423"/>
    </location>
</feature>
<dbReference type="Pfam" id="PF00481">
    <property type="entry name" value="PP2C"/>
    <property type="match status" value="1"/>
</dbReference>
<dbReference type="GO" id="GO:0005829">
    <property type="term" value="C:cytosol"/>
    <property type="evidence" value="ECO:0007669"/>
    <property type="project" value="UniProtKB-SubCell"/>
</dbReference>
<dbReference type="Proteomes" id="UP001153709">
    <property type="component" value="Chromosome 2"/>
</dbReference>
<dbReference type="CDD" id="cd00143">
    <property type="entry name" value="PP2Cc"/>
    <property type="match status" value="1"/>
</dbReference>
<comment type="subcellular location">
    <subcellularLocation>
        <location evidence="2">Cytoplasm</location>
        <location evidence="2">Cytosol</location>
    </subcellularLocation>
    <subcellularLocation>
        <location evidence="1">Endoplasmic reticulum membrane</location>
        <topology evidence="1">Peripheral membrane protein</topology>
        <orientation evidence="1">Cytoplasmic side</orientation>
    </subcellularLocation>
</comment>
<evidence type="ECO:0000256" key="6">
    <source>
        <dbReference type="ARBA" id="ARBA00022843"/>
    </source>
</evidence>